<dbReference type="GeneID" id="85495512"/>
<dbReference type="AlphaFoldDB" id="A0AA48L478"/>
<feature type="compositionally biased region" description="Basic and acidic residues" evidence="1">
    <location>
        <begin position="45"/>
        <end position="62"/>
    </location>
</feature>
<dbReference type="EMBL" id="AP028215">
    <property type="protein sequence ID" value="BEI91642.1"/>
    <property type="molecule type" value="Genomic_DNA"/>
</dbReference>
<organism evidence="2 3">
    <name type="scientific">Cutaneotrichosporon cavernicola</name>
    <dbReference type="NCBI Taxonomy" id="279322"/>
    <lineage>
        <taxon>Eukaryota</taxon>
        <taxon>Fungi</taxon>
        <taxon>Dikarya</taxon>
        <taxon>Basidiomycota</taxon>
        <taxon>Agaricomycotina</taxon>
        <taxon>Tremellomycetes</taxon>
        <taxon>Trichosporonales</taxon>
        <taxon>Trichosporonaceae</taxon>
        <taxon>Cutaneotrichosporon</taxon>
    </lineage>
</organism>
<proteinExistence type="predicted"/>
<protein>
    <submittedName>
        <fullName evidence="2">Uncharacterized protein</fullName>
    </submittedName>
</protein>
<name>A0AA48L478_9TREE</name>
<dbReference type="Proteomes" id="UP001233271">
    <property type="component" value="Chromosome 4"/>
</dbReference>
<evidence type="ECO:0000313" key="3">
    <source>
        <dbReference type="Proteomes" id="UP001233271"/>
    </source>
</evidence>
<feature type="region of interest" description="Disordered" evidence="1">
    <location>
        <begin position="1"/>
        <end position="72"/>
    </location>
</feature>
<accession>A0AA48L478</accession>
<evidence type="ECO:0000256" key="1">
    <source>
        <dbReference type="SAM" id="MobiDB-lite"/>
    </source>
</evidence>
<dbReference type="KEGG" id="ccac:CcaHIS019_0404620"/>
<keyword evidence="3" id="KW-1185">Reference proteome</keyword>
<evidence type="ECO:0000313" key="2">
    <source>
        <dbReference type="EMBL" id="BEI91642.1"/>
    </source>
</evidence>
<gene>
    <name evidence="2" type="ORF">CcaverHIS019_0404620</name>
</gene>
<sequence>MNRTDATKPMSGGPRGIPQPAPADPEMEPASEDAGDTTGDTDWWADERPADVQPHDAKKPVGERTGMGPALF</sequence>
<feature type="compositionally biased region" description="Acidic residues" evidence="1">
    <location>
        <begin position="25"/>
        <end position="35"/>
    </location>
</feature>
<reference evidence="2" key="1">
    <citation type="journal article" date="2023" name="BMC Genomics">
        <title>Chromosome-level genome assemblies of Cutaneotrichosporon spp. (Trichosporonales, Basidiomycota) reveal imbalanced evolution between nucleotide sequences and chromosome synteny.</title>
        <authorList>
            <person name="Kobayashi Y."/>
            <person name="Kayamori A."/>
            <person name="Aoki K."/>
            <person name="Shiwa Y."/>
            <person name="Matsutani M."/>
            <person name="Fujita N."/>
            <person name="Sugita T."/>
            <person name="Iwasaki W."/>
            <person name="Tanaka N."/>
            <person name="Takashima M."/>
        </authorList>
    </citation>
    <scope>NUCLEOTIDE SEQUENCE</scope>
    <source>
        <strain evidence="2">HIS019</strain>
    </source>
</reference>
<dbReference type="RefSeq" id="XP_060456907.1">
    <property type="nucleotide sequence ID" value="XM_060600299.1"/>
</dbReference>